<name>A0A0S4LBT6_9BACT</name>
<proteinExistence type="predicted"/>
<dbReference type="AlphaFoldDB" id="A0A0S4LBT6"/>
<reference evidence="1 2" key="1">
    <citation type="submission" date="2015-10" db="EMBL/GenBank/DDBJ databases">
        <authorList>
            <person name="Gilbert D.G."/>
        </authorList>
    </citation>
    <scope>NUCLEOTIDE SEQUENCE [LARGE SCALE GENOMIC DNA]</scope>
    <source>
        <strain evidence="1">COMA1</strain>
    </source>
</reference>
<dbReference type="EMBL" id="CZQA01000008">
    <property type="protein sequence ID" value="CUS35091.1"/>
    <property type="molecule type" value="Genomic_DNA"/>
</dbReference>
<protein>
    <recommendedName>
        <fullName evidence="3">Sulfotransferase domain-containing protein</fullName>
    </recommendedName>
</protein>
<sequence>MLKPITQDAVQDALSHVFYVTSWGYGADHWFAWFVKALNANPEIMAYLANEGSRPKYFPEERSRAQRPDLIKFTRFMADVGMTYTAIGDCYSYRPTMMHALLDAWPDIVRVVQLTRHPYAWLFFHVRWRTTNMRMLGGEGGPLDHEWIHGCDHELFKRLKLRRYEKEDIEIWTTYQGMWKMNDVASDSKMPIQQIPIEQVVTDRGVFCKIIDYITHGRIKYDERLLDLIYDWVWTPFRGEMKLRVLPQVLRAEWPDWKVEAFEKLVSQEAQDSFRQLGYKL</sequence>
<evidence type="ECO:0000313" key="2">
    <source>
        <dbReference type="Proteomes" id="UP000199032"/>
    </source>
</evidence>
<gene>
    <name evidence="1" type="ORF">COMA1_20117</name>
</gene>
<keyword evidence="2" id="KW-1185">Reference proteome</keyword>
<evidence type="ECO:0000313" key="1">
    <source>
        <dbReference type="EMBL" id="CUS35091.1"/>
    </source>
</evidence>
<evidence type="ECO:0008006" key="3">
    <source>
        <dbReference type="Google" id="ProtNLM"/>
    </source>
</evidence>
<dbReference type="OrthoDB" id="7107944at2"/>
<dbReference type="STRING" id="1742972.COMA1_20117"/>
<dbReference type="RefSeq" id="WP_090747340.1">
    <property type="nucleotide sequence ID" value="NZ_CZQA01000008.1"/>
</dbReference>
<organism evidence="1 2">
    <name type="scientific">Candidatus Nitrospira nitrosa</name>
    <dbReference type="NCBI Taxonomy" id="1742972"/>
    <lineage>
        <taxon>Bacteria</taxon>
        <taxon>Pseudomonadati</taxon>
        <taxon>Nitrospirota</taxon>
        <taxon>Nitrospiria</taxon>
        <taxon>Nitrospirales</taxon>
        <taxon>Nitrospiraceae</taxon>
        <taxon>Nitrospira</taxon>
    </lineage>
</organism>
<accession>A0A0S4LBT6</accession>
<dbReference type="Proteomes" id="UP000199032">
    <property type="component" value="Unassembled WGS sequence"/>
</dbReference>